<reference evidence="6" key="1">
    <citation type="submission" date="2016-10" db="EMBL/GenBank/DDBJ databases">
        <authorList>
            <person name="Varghese N."/>
            <person name="Submissions S."/>
        </authorList>
    </citation>
    <scope>NUCLEOTIDE SEQUENCE [LARGE SCALE GENOMIC DNA]</scope>
    <source>
        <strain evidence="6">CGMCC 4.6825</strain>
    </source>
</reference>
<dbReference type="STRING" id="943816.AN217_23365"/>
<dbReference type="InterPro" id="IPR036388">
    <property type="entry name" value="WH-like_DNA-bd_sf"/>
</dbReference>
<proteinExistence type="predicted"/>
<feature type="domain" description="HTH luxR-type" evidence="4">
    <location>
        <begin position="470"/>
        <end position="534"/>
    </location>
</feature>
<gene>
    <name evidence="5" type="ORF">SAMN05421870_11054</name>
</gene>
<evidence type="ECO:0000256" key="1">
    <source>
        <dbReference type="ARBA" id="ARBA00023015"/>
    </source>
</evidence>
<evidence type="ECO:0000313" key="5">
    <source>
        <dbReference type="EMBL" id="SES15676.1"/>
    </source>
</evidence>
<dbReference type="InterPro" id="IPR011990">
    <property type="entry name" value="TPR-like_helical_dom_sf"/>
</dbReference>
<dbReference type="Gene3D" id="1.25.40.10">
    <property type="entry name" value="Tetratricopeptide repeat domain"/>
    <property type="match status" value="1"/>
</dbReference>
<organism evidence="5 6">
    <name type="scientific">Streptomyces qinglanensis</name>
    <dbReference type="NCBI Taxonomy" id="943816"/>
    <lineage>
        <taxon>Bacteria</taxon>
        <taxon>Bacillati</taxon>
        <taxon>Actinomycetota</taxon>
        <taxon>Actinomycetes</taxon>
        <taxon>Kitasatosporales</taxon>
        <taxon>Streptomycetaceae</taxon>
        <taxon>Streptomyces</taxon>
    </lineage>
</organism>
<dbReference type="GO" id="GO:0006355">
    <property type="term" value="P:regulation of DNA-templated transcription"/>
    <property type="evidence" value="ECO:0007669"/>
    <property type="project" value="InterPro"/>
</dbReference>
<keyword evidence="3" id="KW-0804">Transcription</keyword>
<dbReference type="CDD" id="cd06170">
    <property type="entry name" value="LuxR_C_like"/>
    <property type="match status" value="1"/>
</dbReference>
<accession>A0A1H9V1R7</accession>
<dbReference type="Pfam" id="PF00196">
    <property type="entry name" value="GerE"/>
    <property type="match status" value="1"/>
</dbReference>
<dbReference type="InterPro" id="IPR016032">
    <property type="entry name" value="Sig_transdc_resp-reg_C-effctor"/>
</dbReference>
<keyword evidence="1" id="KW-0805">Transcription regulation</keyword>
<keyword evidence="2" id="KW-0238">DNA-binding</keyword>
<dbReference type="AlphaFoldDB" id="A0A1H9V1R7"/>
<dbReference type="PRINTS" id="PR00038">
    <property type="entry name" value="HTHLUXR"/>
</dbReference>
<dbReference type="InterPro" id="IPR000792">
    <property type="entry name" value="Tscrpt_reg_LuxR_C"/>
</dbReference>
<protein>
    <submittedName>
        <fullName evidence="5">Regulatory protein, luxR family</fullName>
    </submittedName>
</protein>
<name>A0A1H9V1R7_9ACTN</name>
<evidence type="ECO:0000256" key="3">
    <source>
        <dbReference type="ARBA" id="ARBA00023163"/>
    </source>
</evidence>
<dbReference type="GO" id="GO:0003677">
    <property type="term" value="F:DNA binding"/>
    <property type="evidence" value="ECO:0007669"/>
    <property type="project" value="UniProtKB-KW"/>
</dbReference>
<evidence type="ECO:0000313" key="6">
    <source>
        <dbReference type="Proteomes" id="UP000182841"/>
    </source>
</evidence>
<dbReference type="SUPFAM" id="SSF46894">
    <property type="entry name" value="C-terminal effector domain of the bipartite response regulators"/>
    <property type="match status" value="1"/>
</dbReference>
<dbReference type="SUPFAM" id="SSF48452">
    <property type="entry name" value="TPR-like"/>
    <property type="match status" value="1"/>
</dbReference>
<keyword evidence="6" id="KW-1185">Reference proteome</keyword>
<dbReference type="PROSITE" id="PS50043">
    <property type="entry name" value="HTH_LUXR_2"/>
    <property type="match status" value="1"/>
</dbReference>
<evidence type="ECO:0000259" key="4">
    <source>
        <dbReference type="PROSITE" id="PS50043"/>
    </source>
</evidence>
<dbReference type="Gene3D" id="1.10.10.10">
    <property type="entry name" value="Winged helix-like DNA-binding domain superfamily/Winged helix DNA-binding domain"/>
    <property type="match status" value="1"/>
</dbReference>
<dbReference type="PANTHER" id="PTHR44688">
    <property type="entry name" value="DNA-BINDING TRANSCRIPTIONAL ACTIVATOR DEVR_DOSR"/>
    <property type="match status" value="1"/>
</dbReference>
<dbReference type="PANTHER" id="PTHR44688:SF16">
    <property type="entry name" value="DNA-BINDING TRANSCRIPTIONAL ACTIVATOR DEVR_DOSR"/>
    <property type="match status" value="1"/>
</dbReference>
<evidence type="ECO:0000256" key="2">
    <source>
        <dbReference type="ARBA" id="ARBA00023125"/>
    </source>
</evidence>
<dbReference type="Proteomes" id="UP000182841">
    <property type="component" value="Unassembled WGS sequence"/>
</dbReference>
<dbReference type="EMBL" id="FOGO01000010">
    <property type="protein sequence ID" value="SES15676.1"/>
    <property type="molecule type" value="Genomic_DNA"/>
</dbReference>
<dbReference type="PROSITE" id="PS00622">
    <property type="entry name" value="HTH_LUXR_1"/>
    <property type="match status" value="1"/>
</dbReference>
<sequence length="551" mass="59114">MCIANLVEDALMEAYIPFSMARSFRREDVPDHDVPDRSVPDHGIPDRSAPGYGVPDFDAVLHEQLAGPDHRLAEINGELARIGTCDPGALALLLEASRCYLQKNDHLRQEYYAAQAFERAVAFGDRGAVAEAGMSLALAGCWTGGLYTARVHADRVAAHLDRTDDAAVGRLLPLLTDLSWVESQLQRLPEAEAHQRRGMRVAEALEEWRHALLLRVLHGATLRELGRLGEAEQHTLHALRGAEARGHPDLVETALIALSEIALEAGDNERARELAEQARTVTPFPGRFENAALALIGMTMLRTGSLRDGRDTVLEAVGGKRLPLVPVVGRARVYAVLASADSSLDQYGEAREWSRLAMGSALACGMDRAHGYAQLAYAEAVLGSDPDDAQRAADTACVAFERDRARLGLAAAYLMAGAAHGRKGRRRASQSALARSEELYRHCAAPVAADNVRLLRAAGRSAPVGDTGRGSGAIECLSPRELQVARLIARGSSNQQIASALDIKLNTVQVHVGRILRKLRVGSRVAVARVVTLAESTAASERAAMPAGGGN</sequence>
<dbReference type="SMART" id="SM00421">
    <property type="entry name" value="HTH_LUXR"/>
    <property type="match status" value="1"/>
</dbReference>